<reference evidence="1 2" key="1">
    <citation type="submission" date="2024-09" db="EMBL/GenBank/DDBJ databases">
        <authorList>
            <person name="Sun Q."/>
            <person name="Mori K."/>
        </authorList>
    </citation>
    <scope>NUCLEOTIDE SEQUENCE [LARGE SCALE GENOMIC DNA]</scope>
    <source>
        <strain evidence="1 2">NCAIM B.02604</strain>
    </source>
</reference>
<protein>
    <submittedName>
        <fullName evidence="1">Uncharacterized protein</fullName>
    </submittedName>
</protein>
<evidence type="ECO:0000313" key="2">
    <source>
        <dbReference type="Proteomes" id="UP001589862"/>
    </source>
</evidence>
<proteinExistence type="predicted"/>
<dbReference type="Proteomes" id="UP001589862">
    <property type="component" value="Unassembled WGS sequence"/>
</dbReference>
<sequence length="250" mass="27436">MKEALDPIIISLSGFLSLQDHIQTAIRSEELEPESVFARFAGTGQALSPHWFKTKQLEAHEAFWCFNNGIQSGFLNGELAWFQTGVYNKEAALLSVPLLVQAAVTATEQLGTCSFHSVRVQVPGSSHAVDEETVQQLTDQFSALGDINASKKVEARLFTSTRIERWSSAAASWFSDKYLEPILMLEACETRDRVKLDDRWCVRESKGTCCALFTVSEFSPAVAAVLVVLMVEAGRAAGINKSVVVEVSCV</sequence>
<gene>
    <name evidence="1" type="ORF">ACFFFR_02125</name>
</gene>
<organism evidence="1 2">
    <name type="scientific">Micrococcoides hystricis</name>
    <dbReference type="NCBI Taxonomy" id="1572761"/>
    <lineage>
        <taxon>Bacteria</taxon>
        <taxon>Bacillati</taxon>
        <taxon>Actinomycetota</taxon>
        <taxon>Actinomycetes</taxon>
        <taxon>Micrococcales</taxon>
        <taxon>Micrococcaceae</taxon>
        <taxon>Micrococcoides</taxon>
    </lineage>
</organism>
<accession>A0ABV6P7T7</accession>
<keyword evidence="2" id="KW-1185">Reference proteome</keyword>
<comment type="caution">
    <text evidence="1">The sequence shown here is derived from an EMBL/GenBank/DDBJ whole genome shotgun (WGS) entry which is preliminary data.</text>
</comment>
<name>A0ABV6P7T7_9MICC</name>
<dbReference type="RefSeq" id="WP_377457831.1">
    <property type="nucleotide sequence ID" value="NZ_JBHLUB010000001.1"/>
</dbReference>
<evidence type="ECO:0000313" key="1">
    <source>
        <dbReference type="EMBL" id="MFC0581188.1"/>
    </source>
</evidence>
<dbReference type="EMBL" id="JBHLUB010000001">
    <property type="protein sequence ID" value="MFC0581188.1"/>
    <property type="molecule type" value="Genomic_DNA"/>
</dbReference>